<organism evidence="1 2">
    <name type="scientific">Klebsiella pneumoniae</name>
    <dbReference type="NCBI Taxonomy" id="573"/>
    <lineage>
        <taxon>Bacteria</taxon>
        <taxon>Pseudomonadati</taxon>
        <taxon>Pseudomonadota</taxon>
        <taxon>Gammaproteobacteria</taxon>
        <taxon>Enterobacterales</taxon>
        <taxon>Enterobacteriaceae</taxon>
        <taxon>Klebsiella/Raoultella group</taxon>
        <taxon>Klebsiella</taxon>
        <taxon>Klebsiella pneumoniae complex</taxon>
    </lineage>
</organism>
<evidence type="ECO:0000313" key="2">
    <source>
        <dbReference type="Proteomes" id="UP000254340"/>
    </source>
</evidence>
<dbReference type="AlphaFoldDB" id="A0A377XCB4"/>
<dbReference type="EMBL" id="UGLH01000005">
    <property type="protein sequence ID" value="STT78375.1"/>
    <property type="molecule type" value="Genomic_DNA"/>
</dbReference>
<reference evidence="1 2" key="1">
    <citation type="submission" date="2018-06" db="EMBL/GenBank/DDBJ databases">
        <authorList>
            <consortium name="Pathogen Informatics"/>
            <person name="Doyle S."/>
        </authorList>
    </citation>
    <scope>NUCLEOTIDE SEQUENCE [LARGE SCALE GENOMIC DNA]</scope>
    <source>
        <strain evidence="1 2">NCTC5047</strain>
    </source>
</reference>
<gene>
    <name evidence="1" type="ORF">NCTC5047_01152</name>
</gene>
<proteinExistence type="predicted"/>
<sequence length="66" mass="7387">MEKPQTIVGFKIGNALIDELDVMPAKKAQLAWRKIIARMRYKVPGLRNGIDVTTTPEGFKVRKGCS</sequence>
<evidence type="ECO:0000313" key="1">
    <source>
        <dbReference type="EMBL" id="STT78375.1"/>
    </source>
</evidence>
<accession>A0A377XCB4</accession>
<protein>
    <submittedName>
        <fullName evidence="1">Uncharacterized protein</fullName>
    </submittedName>
</protein>
<name>A0A377XCB4_KLEPN</name>
<dbReference type="Proteomes" id="UP000254340">
    <property type="component" value="Unassembled WGS sequence"/>
</dbReference>